<keyword evidence="4" id="KW-1185">Reference proteome</keyword>
<dbReference type="Gene3D" id="1.10.10.1550">
    <property type="entry name" value="ROS/MUCR transcriptional regulator protein"/>
    <property type="match status" value="1"/>
</dbReference>
<evidence type="ECO:0008006" key="5">
    <source>
        <dbReference type="Google" id="ProtNLM"/>
    </source>
</evidence>
<comment type="caution">
    <text evidence="3">The sequence shown here is derived from an EMBL/GenBank/DDBJ whole genome shotgun (WGS) entry which is preliminary data.</text>
</comment>
<proteinExistence type="inferred from homology"/>
<feature type="compositionally biased region" description="Basic and acidic residues" evidence="2">
    <location>
        <begin position="158"/>
        <end position="173"/>
    </location>
</feature>
<protein>
    <recommendedName>
        <fullName evidence="5">MucR family transcriptional regulator</fullName>
    </recommendedName>
</protein>
<accession>A0ABQ4UKB3</accession>
<feature type="region of interest" description="Disordered" evidence="2">
    <location>
        <begin position="155"/>
        <end position="211"/>
    </location>
</feature>
<gene>
    <name evidence="3" type="ORF">LNAOJCKE_4937</name>
</gene>
<evidence type="ECO:0000313" key="3">
    <source>
        <dbReference type="EMBL" id="GJE67705.1"/>
    </source>
</evidence>
<sequence length="211" mass="23779">MERPQGDHDRSNVGMTVRIVTSYLANNRLGPHEVGPLIRQVGAVLTQIRQGPQSGLVLHEVSPPALPVDLPPQMQMRARLGHGRKRPTREEIQASIQEKELISFEDGKSYRMLKRHLTSFGLTPEAYRAKWGLPEGYPMVAPFYTRKRARLAKRTRLGHYDRETRKLLPEAPREAQASPKASTKSPEPRGSGGRRQQDRLGGVERYTATMA</sequence>
<dbReference type="Pfam" id="PF05443">
    <property type="entry name" value="ROS_MUCR"/>
    <property type="match status" value="1"/>
</dbReference>
<dbReference type="RefSeq" id="WP_238228643.1">
    <property type="nucleotide sequence ID" value="NZ_BAAADH010000014.1"/>
</dbReference>
<organism evidence="3 4">
    <name type="scientific">Methylorubrum aminovorans</name>
    <dbReference type="NCBI Taxonomy" id="269069"/>
    <lineage>
        <taxon>Bacteria</taxon>
        <taxon>Pseudomonadati</taxon>
        <taxon>Pseudomonadota</taxon>
        <taxon>Alphaproteobacteria</taxon>
        <taxon>Hyphomicrobiales</taxon>
        <taxon>Methylobacteriaceae</taxon>
        <taxon>Methylorubrum</taxon>
    </lineage>
</organism>
<evidence type="ECO:0000256" key="1">
    <source>
        <dbReference type="ARBA" id="ARBA00007031"/>
    </source>
</evidence>
<comment type="similarity">
    <text evidence="1">Belongs to the ros/MucR family.</text>
</comment>
<reference evidence="3" key="1">
    <citation type="journal article" date="2021" name="Front. Microbiol.">
        <title>Comprehensive Comparative Genomics and Phenotyping of Methylobacterium Species.</title>
        <authorList>
            <person name="Alessa O."/>
            <person name="Ogura Y."/>
            <person name="Fujitani Y."/>
            <person name="Takami H."/>
            <person name="Hayashi T."/>
            <person name="Sahin N."/>
            <person name="Tani A."/>
        </authorList>
    </citation>
    <scope>NUCLEOTIDE SEQUENCE</scope>
    <source>
        <strain evidence="3">NBRC 15686</strain>
    </source>
</reference>
<reference evidence="3" key="2">
    <citation type="submission" date="2021-08" db="EMBL/GenBank/DDBJ databases">
        <authorList>
            <person name="Tani A."/>
            <person name="Ola A."/>
            <person name="Ogura Y."/>
            <person name="Katsura K."/>
            <person name="Hayashi T."/>
        </authorList>
    </citation>
    <scope>NUCLEOTIDE SEQUENCE</scope>
    <source>
        <strain evidence="3">NBRC 15686</strain>
    </source>
</reference>
<dbReference type="EMBL" id="BPRC01000031">
    <property type="protein sequence ID" value="GJE67705.1"/>
    <property type="molecule type" value="Genomic_DNA"/>
</dbReference>
<dbReference type="InterPro" id="IPR008807">
    <property type="entry name" value="ROS_MUCR"/>
</dbReference>
<name>A0ABQ4UKB3_9HYPH</name>
<evidence type="ECO:0000256" key="2">
    <source>
        <dbReference type="SAM" id="MobiDB-lite"/>
    </source>
</evidence>
<dbReference type="Proteomes" id="UP001055039">
    <property type="component" value="Unassembled WGS sequence"/>
</dbReference>
<evidence type="ECO:0000313" key="4">
    <source>
        <dbReference type="Proteomes" id="UP001055039"/>
    </source>
</evidence>
<dbReference type="InterPro" id="IPR041920">
    <property type="entry name" value="ROS/MUCR_sf"/>
</dbReference>